<organism evidence="2 3">
    <name type="scientific">Trichoplax adhaerens</name>
    <name type="common">Trichoplax reptans</name>
    <dbReference type="NCBI Taxonomy" id="10228"/>
    <lineage>
        <taxon>Eukaryota</taxon>
        <taxon>Metazoa</taxon>
        <taxon>Placozoa</taxon>
        <taxon>Uniplacotomia</taxon>
        <taxon>Trichoplacea</taxon>
        <taxon>Trichoplacidae</taxon>
        <taxon>Trichoplax</taxon>
    </lineage>
</organism>
<feature type="compositionally biased region" description="Polar residues" evidence="1">
    <location>
        <begin position="331"/>
        <end position="340"/>
    </location>
</feature>
<dbReference type="GeneID" id="6759575"/>
<dbReference type="CTD" id="6759575"/>
<dbReference type="InParanoid" id="B3SDP5"/>
<sequence>MALEILLMFEQQISYISDEINYHYIKKLADDMTDAIIKAFANEETTSSSNSKPVDLAEFAIKTIASPTFSKKHMTSYLSKGTGSELKVLPEKKKIRASELLKNIGIRTVEDNTVKYYKLKGEKSDICEYGFRQKSFLEGSGSINKKSYELLDSSAIKKNFKYQTQLGKVENVEDLKHYAQNILNEVLVDEKSLIVTMLEKIKGDVHSFNSSNDSVKQLVQENIEKFLETLNVSDFKNCSKDIKELMPMMKENTEKINLLLYHLAEQNGKLFDPNQNVRNLESKNNGTKRTDKKTEDNTENTEMIRSQNQQNGYTSDELKNKNKESDEKQSSKPTAAATSQGKRKGKIDAFNCICNQNQNNDSTMIPK</sequence>
<feature type="compositionally biased region" description="Basic and acidic residues" evidence="1">
    <location>
        <begin position="316"/>
        <end position="330"/>
    </location>
</feature>
<feature type="compositionally biased region" description="Polar residues" evidence="1">
    <location>
        <begin position="273"/>
        <end position="287"/>
    </location>
</feature>
<dbReference type="EMBL" id="DS985283">
    <property type="protein sequence ID" value="EDV19152.1"/>
    <property type="molecule type" value="Genomic_DNA"/>
</dbReference>
<evidence type="ECO:0000313" key="3">
    <source>
        <dbReference type="Proteomes" id="UP000009022"/>
    </source>
</evidence>
<dbReference type="Proteomes" id="UP000009022">
    <property type="component" value="Unassembled WGS sequence"/>
</dbReference>
<dbReference type="HOGENOM" id="CLU_755086_0_0_1"/>
<protein>
    <submittedName>
        <fullName evidence="2">Uncharacterized protein</fullName>
    </submittedName>
</protein>
<feature type="compositionally biased region" description="Polar residues" evidence="1">
    <location>
        <begin position="300"/>
        <end position="314"/>
    </location>
</feature>
<dbReference type="RefSeq" id="XP_002118363.1">
    <property type="nucleotide sequence ID" value="XM_002118327.1"/>
</dbReference>
<accession>B3SDP5</accession>
<name>B3SDP5_TRIAD</name>
<gene>
    <name evidence="2" type="ORF">TRIADDRAFT_62403</name>
</gene>
<proteinExistence type="predicted"/>
<dbReference type="AlphaFoldDB" id="B3SDP5"/>
<evidence type="ECO:0000313" key="2">
    <source>
        <dbReference type="EMBL" id="EDV19152.1"/>
    </source>
</evidence>
<feature type="region of interest" description="Disordered" evidence="1">
    <location>
        <begin position="272"/>
        <end position="347"/>
    </location>
</feature>
<dbReference type="PhylomeDB" id="B3SDP5"/>
<dbReference type="KEGG" id="tad:TRIADDRAFT_62403"/>
<reference evidence="2 3" key="1">
    <citation type="journal article" date="2008" name="Nature">
        <title>The Trichoplax genome and the nature of placozoans.</title>
        <authorList>
            <person name="Srivastava M."/>
            <person name="Begovic E."/>
            <person name="Chapman J."/>
            <person name="Putnam N.H."/>
            <person name="Hellsten U."/>
            <person name="Kawashima T."/>
            <person name="Kuo A."/>
            <person name="Mitros T."/>
            <person name="Salamov A."/>
            <person name="Carpenter M.L."/>
            <person name="Signorovitch A.Y."/>
            <person name="Moreno M.A."/>
            <person name="Kamm K."/>
            <person name="Grimwood J."/>
            <person name="Schmutz J."/>
            <person name="Shapiro H."/>
            <person name="Grigoriev I.V."/>
            <person name="Buss L.W."/>
            <person name="Schierwater B."/>
            <person name="Dellaporta S.L."/>
            <person name="Rokhsar D.S."/>
        </authorList>
    </citation>
    <scope>NUCLEOTIDE SEQUENCE [LARGE SCALE GENOMIC DNA]</scope>
    <source>
        <strain evidence="2 3">Grell-BS-1999</strain>
    </source>
</reference>
<keyword evidence="3" id="KW-1185">Reference proteome</keyword>
<evidence type="ECO:0000256" key="1">
    <source>
        <dbReference type="SAM" id="MobiDB-lite"/>
    </source>
</evidence>